<protein>
    <recommendedName>
        <fullName evidence="5">SMP-30/Gluconolactonase/LRE-like region domain-containing protein</fullName>
    </recommendedName>
</protein>
<dbReference type="EMBL" id="JAIGNO010000002">
    <property type="protein sequence ID" value="MBX7481607.1"/>
    <property type="molecule type" value="Genomic_DNA"/>
</dbReference>
<evidence type="ECO:0000313" key="4">
    <source>
        <dbReference type="Proteomes" id="UP000755104"/>
    </source>
</evidence>
<organism evidence="3 4">
    <name type="scientific">Qipengyuania qiaonensis</name>
    <dbReference type="NCBI Taxonomy" id="2867240"/>
    <lineage>
        <taxon>Bacteria</taxon>
        <taxon>Pseudomonadati</taxon>
        <taxon>Pseudomonadota</taxon>
        <taxon>Alphaproteobacteria</taxon>
        <taxon>Sphingomonadales</taxon>
        <taxon>Erythrobacteraceae</taxon>
        <taxon>Qipengyuania</taxon>
    </lineage>
</organism>
<dbReference type="InterPro" id="IPR052998">
    <property type="entry name" value="Hetero-Diels-Alderase-like"/>
</dbReference>
<dbReference type="Gene3D" id="2.120.10.30">
    <property type="entry name" value="TolB, C-terminal domain"/>
    <property type="match status" value="1"/>
</dbReference>
<dbReference type="SUPFAM" id="SSF63829">
    <property type="entry name" value="Calcium-dependent phosphotriesterase"/>
    <property type="match status" value="1"/>
</dbReference>
<reference evidence="3 4" key="1">
    <citation type="submission" date="2021-08" db="EMBL/GenBank/DDBJ databases">
        <title>Comparative Genomics Analysis of the Genus Qipengyuania Reveals Extensive Genetic Diversity and Metabolic Versatility, Including the Description of Fifteen Novel Species.</title>
        <authorList>
            <person name="Liu Y."/>
        </authorList>
    </citation>
    <scope>NUCLEOTIDE SEQUENCE [LARGE SCALE GENOMIC DNA]</scope>
    <source>
        <strain evidence="3 4">6D47A</strain>
    </source>
</reference>
<evidence type="ECO:0008006" key="5">
    <source>
        <dbReference type="Google" id="ProtNLM"/>
    </source>
</evidence>
<sequence length="311" mass="33000">MKPFRLALAMAICTVPLTAANAQTGAPEIETIASYPHGQFLENLDMAAGGSVIVTSYVDQRLLRWPGSGEVETFAQLDVHPVGVLAQPGRIIVSAHGASFTGGPDFTKTNQLLVLDPDGVLQRRVMAPQALFLNGMTALDEDHILIADSLAGMIWLFRPSSGEILPWLEHPLLAVAAPTDQRPGANGLKMRDGALYVSNSSRGAIYRVRLDGLEPAGEVEQFARTGPVDDFTYLPDGAIAAATHGERLIRVDPDGTVSDIMREGCDACTSVMLATDRSLLVTTSGNLLEGGDAPARLLRIPPSSHPGSGEQ</sequence>
<comment type="caution">
    <text evidence="3">The sequence shown here is derived from an EMBL/GenBank/DDBJ whole genome shotgun (WGS) entry which is preliminary data.</text>
</comment>
<feature type="signal peptide" evidence="2">
    <location>
        <begin position="1"/>
        <end position="22"/>
    </location>
</feature>
<proteinExistence type="predicted"/>
<dbReference type="PANTHER" id="PTHR42060:SF1">
    <property type="entry name" value="NHL REPEAT-CONTAINING PROTEIN"/>
    <property type="match status" value="1"/>
</dbReference>
<feature type="chain" id="PRO_5047409394" description="SMP-30/Gluconolactonase/LRE-like region domain-containing protein" evidence="2">
    <location>
        <begin position="23"/>
        <end position="311"/>
    </location>
</feature>
<gene>
    <name evidence="3" type="ORF">K3174_03635</name>
</gene>
<feature type="region of interest" description="Disordered" evidence="1">
    <location>
        <begin position="291"/>
        <end position="311"/>
    </location>
</feature>
<dbReference type="Proteomes" id="UP000755104">
    <property type="component" value="Unassembled WGS sequence"/>
</dbReference>
<name>A0ABS7J2W9_9SPHN</name>
<evidence type="ECO:0000313" key="3">
    <source>
        <dbReference type="EMBL" id="MBX7481607.1"/>
    </source>
</evidence>
<keyword evidence="4" id="KW-1185">Reference proteome</keyword>
<evidence type="ECO:0000256" key="2">
    <source>
        <dbReference type="SAM" id="SignalP"/>
    </source>
</evidence>
<dbReference type="RefSeq" id="WP_221555618.1">
    <property type="nucleotide sequence ID" value="NZ_JAIGNO010000002.1"/>
</dbReference>
<keyword evidence="2" id="KW-0732">Signal</keyword>
<evidence type="ECO:0000256" key="1">
    <source>
        <dbReference type="SAM" id="MobiDB-lite"/>
    </source>
</evidence>
<dbReference type="InterPro" id="IPR011042">
    <property type="entry name" value="6-blade_b-propeller_TolB-like"/>
</dbReference>
<dbReference type="PANTHER" id="PTHR42060">
    <property type="entry name" value="NHL REPEAT-CONTAINING PROTEIN-RELATED"/>
    <property type="match status" value="1"/>
</dbReference>
<accession>A0ABS7J2W9</accession>